<gene>
    <name evidence="2" type="ORF">NE237_003677</name>
</gene>
<comment type="caution">
    <text evidence="2">The sequence shown here is derived from an EMBL/GenBank/DDBJ whole genome shotgun (WGS) entry which is preliminary data.</text>
</comment>
<reference evidence="2" key="1">
    <citation type="journal article" date="2023" name="Plant J.">
        <title>The genome of the king protea, Protea cynaroides.</title>
        <authorList>
            <person name="Chang J."/>
            <person name="Duong T.A."/>
            <person name="Schoeman C."/>
            <person name="Ma X."/>
            <person name="Roodt D."/>
            <person name="Barker N."/>
            <person name="Li Z."/>
            <person name="Van de Peer Y."/>
            <person name="Mizrachi E."/>
        </authorList>
    </citation>
    <scope>NUCLEOTIDE SEQUENCE</scope>
    <source>
        <tissue evidence="2">Young leaves</tissue>
    </source>
</reference>
<dbReference type="AlphaFoldDB" id="A0A9Q0KH67"/>
<feature type="compositionally biased region" description="Basic and acidic residues" evidence="1">
    <location>
        <begin position="291"/>
        <end position="334"/>
    </location>
</feature>
<feature type="compositionally biased region" description="Basic and acidic residues" evidence="1">
    <location>
        <begin position="29"/>
        <end position="44"/>
    </location>
</feature>
<feature type="compositionally biased region" description="Acidic residues" evidence="1">
    <location>
        <begin position="116"/>
        <end position="128"/>
    </location>
</feature>
<evidence type="ECO:0000256" key="1">
    <source>
        <dbReference type="SAM" id="MobiDB-lite"/>
    </source>
</evidence>
<proteinExistence type="predicted"/>
<feature type="compositionally biased region" description="Acidic residues" evidence="1">
    <location>
        <begin position="75"/>
        <end position="87"/>
    </location>
</feature>
<feature type="compositionally biased region" description="Basic and acidic residues" evidence="1">
    <location>
        <begin position="352"/>
        <end position="363"/>
    </location>
</feature>
<name>A0A9Q0KH67_9MAGN</name>
<organism evidence="2 3">
    <name type="scientific">Protea cynaroides</name>
    <dbReference type="NCBI Taxonomy" id="273540"/>
    <lineage>
        <taxon>Eukaryota</taxon>
        <taxon>Viridiplantae</taxon>
        <taxon>Streptophyta</taxon>
        <taxon>Embryophyta</taxon>
        <taxon>Tracheophyta</taxon>
        <taxon>Spermatophyta</taxon>
        <taxon>Magnoliopsida</taxon>
        <taxon>Proteales</taxon>
        <taxon>Proteaceae</taxon>
        <taxon>Protea</taxon>
    </lineage>
</organism>
<evidence type="ECO:0000313" key="2">
    <source>
        <dbReference type="EMBL" id="KAJ4970578.1"/>
    </source>
</evidence>
<dbReference type="Proteomes" id="UP001141806">
    <property type="component" value="Unassembled WGS sequence"/>
</dbReference>
<keyword evidence="3" id="KW-1185">Reference proteome</keyword>
<feature type="region of interest" description="Disordered" evidence="1">
    <location>
        <begin position="1"/>
        <end position="199"/>
    </location>
</feature>
<feature type="region of interest" description="Disordered" evidence="1">
    <location>
        <begin position="255"/>
        <end position="363"/>
    </location>
</feature>
<feature type="region of interest" description="Disordered" evidence="1">
    <location>
        <begin position="387"/>
        <end position="409"/>
    </location>
</feature>
<protein>
    <submittedName>
        <fullName evidence="2">Uncharacterized protein</fullName>
    </submittedName>
</protein>
<sequence length="409" mass="45868">MASLGDCMDEDGVVFGRPISPPRSGLSDSMDRTPAREENDKPEEVSQEALQPETEQNNGSESGLDGSKGHTPEREEGENDEHEEEVSQEPLQPETEQNNGSESGLDGSKGHTPEREEGENDEHEEEVSQEPLQPETEENNGSESGLGGSKDHTPEREEGENDEHKEVSRKPSSPRRRGTMEVTELGVVRDAGITSEEENSLFYVPPQTIEGESFKKGVCPTEALEEDLLLLKSAIIGFFNGSQPSLSVVKHSLEKQWKGRVPEEVPQEPLQPEREERGIDEAEEVSQEPLQLEREEREIDEAEKVSQELLQSKREGEIDEPKEVSQELQPKREEEGEIDEPEEVSKEPLQPETERNYGSDRNQKVFEMPKITLEEENSLFYVPLQTVEGESIKKKSLPNRSFGERSASS</sequence>
<accession>A0A9Q0KH67</accession>
<feature type="compositionally biased region" description="Basic and acidic residues" evidence="1">
    <location>
        <begin position="149"/>
        <end position="169"/>
    </location>
</feature>
<feature type="compositionally biased region" description="Basic and acidic residues" evidence="1">
    <location>
        <begin position="271"/>
        <end position="280"/>
    </location>
</feature>
<dbReference type="EMBL" id="JAMYWD010000005">
    <property type="protein sequence ID" value="KAJ4970578.1"/>
    <property type="molecule type" value="Genomic_DNA"/>
</dbReference>
<evidence type="ECO:0000313" key="3">
    <source>
        <dbReference type="Proteomes" id="UP001141806"/>
    </source>
</evidence>